<name>A0A3B0ZYV9_9ZZZZ</name>
<dbReference type="InterPro" id="IPR016039">
    <property type="entry name" value="Thiolase-like"/>
</dbReference>
<organism evidence="1">
    <name type="scientific">hydrothermal vent metagenome</name>
    <dbReference type="NCBI Taxonomy" id="652676"/>
    <lineage>
        <taxon>unclassified sequences</taxon>
        <taxon>metagenomes</taxon>
        <taxon>ecological metagenomes</taxon>
    </lineage>
</organism>
<dbReference type="Gene3D" id="3.40.47.10">
    <property type="match status" value="1"/>
</dbReference>
<dbReference type="EMBL" id="UOFR01000028">
    <property type="protein sequence ID" value="VAW94440.1"/>
    <property type="molecule type" value="Genomic_DNA"/>
</dbReference>
<sequence length="397" mass="43316">MAQQNDNQSKAIALDNIAITGMGLNCVTGGEPIALFGAVGTHLGYTQPDPVLEAPALDGDGVESVMTCAMIDIDDEDPHDRFMSCLIPALIDAIDTAKLFERPRKNALFYLVLPSSDTPRGDCLQMDEFHTFLQNELAELGDVELRIKTSNECVTEHLMFVSEALQDEQWDAVIFGAVDSLVDELTCMQLGKDFRIQTTETADGVIPGEAAGFLVLEKLDKIRNIDELPIAWLKGMSVQPEPNASQGDLKRLNGLSQAVRSVLATCGIIQEKINTLVLPLGTEQTDMIEWHQTETALWPHKASEAEMAALQLGEVDMIDPLPPTIPEKLSMSLSLGDVGVASLPVGIILAAARFEFNYPISKRIFILESGETPFRGAVYVKHPTNGKQINRLMEDAA</sequence>
<dbReference type="SUPFAM" id="SSF53901">
    <property type="entry name" value="Thiolase-like"/>
    <property type="match status" value="1"/>
</dbReference>
<protein>
    <submittedName>
        <fullName evidence="1">Uncharacterized protein</fullName>
    </submittedName>
</protein>
<dbReference type="AlphaFoldDB" id="A0A3B0ZYV9"/>
<proteinExistence type="predicted"/>
<accession>A0A3B0ZYV9</accession>
<dbReference type="GO" id="GO:0016746">
    <property type="term" value="F:acyltransferase activity"/>
    <property type="evidence" value="ECO:0007669"/>
    <property type="project" value="InterPro"/>
</dbReference>
<gene>
    <name evidence="1" type="ORF">MNBD_GAMMA21-2120</name>
</gene>
<evidence type="ECO:0000313" key="1">
    <source>
        <dbReference type="EMBL" id="VAW94440.1"/>
    </source>
</evidence>
<reference evidence="1" key="1">
    <citation type="submission" date="2018-06" db="EMBL/GenBank/DDBJ databases">
        <authorList>
            <person name="Zhirakovskaya E."/>
        </authorList>
    </citation>
    <scope>NUCLEOTIDE SEQUENCE</scope>
</reference>